<evidence type="ECO:0000259" key="2">
    <source>
        <dbReference type="PROSITE" id="PS50112"/>
    </source>
</evidence>
<dbReference type="NCBIfam" id="TIGR00229">
    <property type="entry name" value="sensory_box"/>
    <property type="match status" value="2"/>
</dbReference>
<name>A0ABD5ISV3_9BACL</name>
<dbReference type="GO" id="GO:0016787">
    <property type="term" value="F:hydrolase activity"/>
    <property type="evidence" value="ECO:0007669"/>
    <property type="project" value="UniProtKB-KW"/>
</dbReference>
<dbReference type="InterPro" id="IPR000014">
    <property type="entry name" value="PAS"/>
</dbReference>
<proteinExistence type="predicted"/>
<dbReference type="Gene3D" id="3.60.40.10">
    <property type="entry name" value="PPM-type phosphatase domain"/>
    <property type="match status" value="1"/>
</dbReference>
<dbReference type="InterPro" id="IPR000700">
    <property type="entry name" value="PAS-assoc_C"/>
</dbReference>
<dbReference type="Gene3D" id="3.30.450.20">
    <property type="entry name" value="PAS domain"/>
    <property type="match status" value="2"/>
</dbReference>
<reference evidence="4 5" key="1">
    <citation type="submission" date="2023-03" db="EMBL/GenBank/DDBJ databases">
        <title>Bacillus Genome Sequencing.</title>
        <authorList>
            <person name="Dunlap C."/>
        </authorList>
    </citation>
    <scope>NUCLEOTIDE SEQUENCE [LARGE SCALE GENOMIC DNA]</scope>
    <source>
        <strain evidence="4 5">NRS-38</strain>
    </source>
</reference>
<feature type="domain" description="PAC" evidence="3">
    <location>
        <begin position="193"/>
        <end position="245"/>
    </location>
</feature>
<dbReference type="InterPro" id="IPR001932">
    <property type="entry name" value="PPM-type_phosphatase-like_dom"/>
</dbReference>
<evidence type="ECO:0000313" key="5">
    <source>
        <dbReference type="Proteomes" id="UP001339962"/>
    </source>
</evidence>
<dbReference type="PANTHER" id="PTHR43156:SF14">
    <property type="entry name" value="PHOSPHOSERINE PHOSPHATASE RSBP"/>
    <property type="match status" value="1"/>
</dbReference>
<gene>
    <name evidence="4" type="ORF">P9850_05810</name>
</gene>
<dbReference type="CDD" id="cd00130">
    <property type="entry name" value="PAS"/>
    <property type="match status" value="2"/>
</dbReference>
<dbReference type="PROSITE" id="PS50112">
    <property type="entry name" value="PAS"/>
    <property type="match status" value="1"/>
</dbReference>
<evidence type="ECO:0000313" key="4">
    <source>
        <dbReference type="EMBL" id="MED5051378.1"/>
    </source>
</evidence>
<sequence length="486" mass="55763">MKKEHVYVSKSEEIFHRQEGIIITNRDARIVAVNEILLASIGYRQQQLIGQPVHLLFTQSYSISTYHLIWENVLKEGYWDGNVHSHQLQDGLLLRRLTVYGLADHHGQNNLFIWKFSDILEIENVLNAIYKIPMMAVVTLYKDMTIKHWSEAAELLFGWKKEEIIGRPLLSLFSYHLFDLAKMIRQTGSEGLLDLECEARKRDTTMMNVVFSVVPVTDSVGATTGYVMTIRDVTKVKQKEREQQKNSELIKNIQQSIFTSPIQTKDITMDAVYIPSEELSGDMYACYRIDEVRFGVIIIDIMCRGLSSSLIIMLLRSQLRELILRVTDPACVATELEKYVQTLFPESSREMSSLFSMIYAVIDTKKQQIEYINAGHPSGFLLTNNEIIEMDQGGWAIGSPFSVPFKKEVIHYNQQVRLFLYTDGILGEIDQSPLSSMIHILHDLKEHRSLSDQQFLRLLVDKHICENRPANDVCMLSMTIGEASTD</sequence>
<comment type="caution">
    <text evidence="4">The sequence shown here is derived from an EMBL/GenBank/DDBJ whole genome shotgun (WGS) entry which is preliminary data.</text>
</comment>
<dbReference type="Proteomes" id="UP001339962">
    <property type="component" value="Unassembled WGS sequence"/>
</dbReference>
<feature type="domain" description="PAS" evidence="2">
    <location>
        <begin position="146"/>
        <end position="170"/>
    </location>
</feature>
<dbReference type="RefSeq" id="WP_066149030.1">
    <property type="nucleotide sequence ID" value="NZ_JARTLI010000005.1"/>
</dbReference>
<dbReference type="InterPro" id="IPR035965">
    <property type="entry name" value="PAS-like_dom_sf"/>
</dbReference>
<dbReference type="PROSITE" id="PS50113">
    <property type="entry name" value="PAC"/>
    <property type="match status" value="1"/>
</dbReference>
<protein>
    <submittedName>
        <fullName evidence="4">SpoIIE family protein phosphatase</fullName>
    </submittedName>
</protein>
<dbReference type="PANTHER" id="PTHR43156">
    <property type="entry name" value="STAGE II SPORULATION PROTEIN E-RELATED"/>
    <property type="match status" value="1"/>
</dbReference>
<evidence type="ECO:0000259" key="3">
    <source>
        <dbReference type="PROSITE" id="PS50113"/>
    </source>
</evidence>
<dbReference type="InterPro" id="IPR036457">
    <property type="entry name" value="PPM-type-like_dom_sf"/>
</dbReference>
<dbReference type="InterPro" id="IPR052016">
    <property type="entry name" value="Bact_Sigma-Reg"/>
</dbReference>
<dbReference type="InterPro" id="IPR013767">
    <property type="entry name" value="PAS_fold"/>
</dbReference>
<dbReference type="SMART" id="SM00331">
    <property type="entry name" value="PP2C_SIG"/>
    <property type="match status" value="1"/>
</dbReference>
<evidence type="ECO:0000256" key="1">
    <source>
        <dbReference type="ARBA" id="ARBA00022801"/>
    </source>
</evidence>
<accession>A0ABD5ISV3</accession>
<dbReference type="SUPFAM" id="SSF55785">
    <property type="entry name" value="PYP-like sensor domain (PAS domain)"/>
    <property type="match status" value="2"/>
</dbReference>
<dbReference type="SMART" id="SM00091">
    <property type="entry name" value="PAS"/>
    <property type="match status" value="2"/>
</dbReference>
<dbReference type="Pfam" id="PF07228">
    <property type="entry name" value="SpoIIE"/>
    <property type="match status" value="1"/>
</dbReference>
<dbReference type="AlphaFoldDB" id="A0ABD5ISV3"/>
<keyword evidence="1" id="KW-0378">Hydrolase</keyword>
<dbReference type="Pfam" id="PF13426">
    <property type="entry name" value="PAS_9"/>
    <property type="match status" value="1"/>
</dbReference>
<dbReference type="Pfam" id="PF00989">
    <property type="entry name" value="PAS"/>
    <property type="match status" value="1"/>
</dbReference>
<organism evidence="4 5">
    <name type="scientific">Anoxybacteroides rupiense</name>
    <dbReference type="NCBI Taxonomy" id="311460"/>
    <lineage>
        <taxon>Bacteria</taxon>
        <taxon>Bacillati</taxon>
        <taxon>Bacillota</taxon>
        <taxon>Bacilli</taxon>
        <taxon>Bacillales</taxon>
        <taxon>Anoxybacillaceae</taxon>
        <taxon>Anoxybacteroides</taxon>
    </lineage>
</organism>
<dbReference type="EMBL" id="JARTLI010000005">
    <property type="protein sequence ID" value="MED5051378.1"/>
    <property type="molecule type" value="Genomic_DNA"/>
</dbReference>